<feature type="region of interest" description="Disordered" evidence="1">
    <location>
        <begin position="273"/>
        <end position="303"/>
    </location>
</feature>
<evidence type="ECO:0000256" key="1">
    <source>
        <dbReference type="SAM" id="MobiDB-lite"/>
    </source>
</evidence>
<reference evidence="2 3" key="1">
    <citation type="journal article" date="2020" name="bioRxiv">
        <title>Sequence and annotation of 42 cannabis genomes reveals extensive copy number variation in cannabinoid synthesis and pathogen resistance genes.</title>
        <authorList>
            <person name="Mckernan K.J."/>
            <person name="Helbert Y."/>
            <person name="Kane L.T."/>
            <person name="Ebling H."/>
            <person name="Zhang L."/>
            <person name="Liu B."/>
            <person name="Eaton Z."/>
            <person name="Mclaughlin S."/>
            <person name="Kingan S."/>
            <person name="Baybayan P."/>
            <person name="Concepcion G."/>
            <person name="Jordan M."/>
            <person name="Riva A."/>
            <person name="Barbazuk W."/>
            <person name="Harkins T."/>
        </authorList>
    </citation>
    <scope>NUCLEOTIDE SEQUENCE [LARGE SCALE GENOMIC DNA]</scope>
    <source>
        <strain evidence="3">cv. Jamaican Lion 4</strain>
        <tissue evidence="2">Leaf</tissue>
    </source>
</reference>
<evidence type="ECO:0000313" key="2">
    <source>
        <dbReference type="EMBL" id="KAF4371872.1"/>
    </source>
</evidence>
<dbReference type="Proteomes" id="UP000583929">
    <property type="component" value="Unassembled WGS sequence"/>
</dbReference>
<keyword evidence="3" id="KW-1185">Reference proteome</keyword>
<evidence type="ECO:0000313" key="3">
    <source>
        <dbReference type="Proteomes" id="UP000583929"/>
    </source>
</evidence>
<comment type="caution">
    <text evidence="2">The sequence shown here is derived from an EMBL/GenBank/DDBJ whole genome shotgun (WGS) entry which is preliminary data.</text>
</comment>
<proteinExistence type="predicted"/>
<name>A0A7J6FME0_CANSA</name>
<protein>
    <submittedName>
        <fullName evidence="2">Uncharacterized protein</fullName>
    </submittedName>
</protein>
<accession>A0A7J6FME0</accession>
<dbReference type="AlphaFoldDB" id="A0A7J6FME0"/>
<dbReference type="EMBL" id="JAATIQ010000192">
    <property type="protein sequence ID" value="KAF4371872.1"/>
    <property type="molecule type" value="Genomic_DNA"/>
</dbReference>
<sequence>MWVCSKTSEIEDELQGVMIEKSGWWRGVEEKRKWSPWEMGLLASVSDWRLFLFTNSGVLDDCYHNKAKLLLLWFRMFRRPLLIFGVFNRDRDGHSLPAKERSRVQILQDSVRISVNGAFKNGHAAAGMVVVDIMVCSKGCLWKNPLLLMSSRVRCVGYWQRAKFFLHFDTISQNCSVTGSSGVPFHIINPKWLTESKMNNLFEEGGYATALQCTQFQSWRLKAMLLLDMLNEPVQGPNAAGALSVLTASLIRVASVAMVMQAKGIERLIEDDRHRVEPARETQPNPAAAKGDRGHSELPISTA</sequence>
<gene>
    <name evidence="2" type="ORF">G4B88_016935</name>
</gene>
<organism evidence="2 3">
    <name type="scientific">Cannabis sativa</name>
    <name type="common">Hemp</name>
    <name type="synonym">Marijuana</name>
    <dbReference type="NCBI Taxonomy" id="3483"/>
    <lineage>
        <taxon>Eukaryota</taxon>
        <taxon>Viridiplantae</taxon>
        <taxon>Streptophyta</taxon>
        <taxon>Embryophyta</taxon>
        <taxon>Tracheophyta</taxon>
        <taxon>Spermatophyta</taxon>
        <taxon>Magnoliopsida</taxon>
        <taxon>eudicotyledons</taxon>
        <taxon>Gunneridae</taxon>
        <taxon>Pentapetalae</taxon>
        <taxon>rosids</taxon>
        <taxon>fabids</taxon>
        <taxon>Rosales</taxon>
        <taxon>Cannabaceae</taxon>
        <taxon>Cannabis</taxon>
    </lineage>
</organism>